<protein>
    <recommendedName>
        <fullName evidence="1">Glutathione hydrolase</fullName>
        <ecNumber evidence="1">2.3.2.2</ecNumber>
        <ecNumber evidence="1">3.4.19.13</ecNumber>
    </recommendedName>
    <alternativeName>
        <fullName evidence="1">Gamma-glutamyltransferase</fullName>
    </alternativeName>
    <alternativeName>
        <fullName evidence="1">Gamma-glutamyltranspeptidase</fullName>
    </alternativeName>
</protein>
<dbReference type="PANTHER" id="PTHR11686:SF9">
    <property type="entry name" value="RE13973P"/>
    <property type="match status" value="1"/>
</dbReference>
<keyword evidence="1" id="KW-0378">Hydrolase</keyword>
<dbReference type="Gene3D" id="3.60.20.40">
    <property type="match status" value="1"/>
</dbReference>
<dbReference type="SUPFAM" id="SSF56235">
    <property type="entry name" value="N-terminal nucleophile aminohydrolases (Ntn hydrolases)"/>
    <property type="match status" value="1"/>
</dbReference>
<dbReference type="EC" id="2.3.2.2" evidence="1"/>
<accession>A0ABQ8EVM3</accession>
<comment type="catalytic activity">
    <reaction evidence="1">
        <text>an N-terminal (5-L-glutamyl)-[peptide] + an alpha-amino acid = 5-L-glutamyl amino acid + an N-terminal L-alpha-aminoacyl-[peptide]</text>
        <dbReference type="Rhea" id="RHEA:23904"/>
        <dbReference type="Rhea" id="RHEA-COMP:9780"/>
        <dbReference type="Rhea" id="RHEA-COMP:9795"/>
        <dbReference type="ChEBI" id="CHEBI:77644"/>
        <dbReference type="ChEBI" id="CHEBI:78597"/>
        <dbReference type="ChEBI" id="CHEBI:78599"/>
        <dbReference type="ChEBI" id="CHEBI:78608"/>
        <dbReference type="EC" id="2.3.2.2"/>
    </reaction>
</comment>
<dbReference type="InterPro" id="IPR043137">
    <property type="entry name" value="GGT_ssub_C"/>
</dbReference>
<evidence type="ECO:0000313" key="4">
    <source>
        <dbReference type="Proteomes" id="UP001648503"/>
    </source>
</evidence>
<dbReference type="PRINTS" id="PR01210">
    <property type="entry name" value="GGTRANSPTASE"/>
</dbReference>
<keyword evidence="4" id="KW-1185">Reference proteome</keyword>
<organism evidence="3 4">
    <name type="scientific">Batrachochytrium salamandrivorans</name>
    <dbReference type="NCBI Taxonomy" id="1357716"/>
    <lineage>
        <taxon>Eukaryota</taxon>
        <taxon>Fungi</taxon>
        <taxon>Fungi incertae sedis</taxon>
        <taxon>Chytridiomycota</taxon>
        <taxon>Chytridiomycota incertae sedis</taxon>
        <taxon>Chytridiomycetes</taxon>
        <taxon>Rhizophydiales</taxon>
        <taxon>Rhizophydiales incertae sedis</taxon>
        <taxon>Batrachochytrium</taxon>
    </lineage>
</organism>
<dbReference type="NCBIfam" id="TIGR00066">
    <property type="entry name" value="g_glut_trans"/>
    <property type="match status" value="1"/>
</dbReference>
<gene>
    <name evidence="3" type="ORF">BASA50_000621</name>
</gene>
<sequence>MGLSSTPRRQHTPKKELSESHSQTPDTTMNTSKRNMLWSDSLTPICSRKTMGIVVSMLATTVVANFFMNLQTPITLLDIGRNSGLVSARHGVVSTEHPICSQIGVQVLRENGTAVDAAVASSLCIGVTNMYSSGIGGGGFMIVRSTNGKSEFINFREKAPAAATTNMFADDPMKAQTGGLAVAVPGELSGLFMAHQRHGRLPWRRLVQPAVDLARDGWVVNAILEQRMQVVRDLILTNPDFSKDFAPDGELLRTGQIIKRPNLARTLDAIATEGIDVFYRGWIAEALVKVTQETGGILTMADMAAYHPTVGSPMIGSFRGKRVITSPPPTSGPVLLSVLNLLEGYDLSSPSPLNAHLLVESWKYGYAQRSYYGDPSDPIYRNISEIANRNIDKATSDHIRQGIFPDRTFEPGHYAAAYDVLNDHGTMHLSILTEQGEAVSLTSTVNLLFGSKVICPITGIILNDEMDDFSIPGVSNAFGLASSPYNYIRPGKRPMSSSVPTIIESADGSHVEIVAGASGGSMIITSTMQTILGMTEFGYDPAAAIHMPRMHHQLLPNTLVLEFEFDRHVAREIQTRGHTVVFFNEGEYRTGVQAIKRLPDGTLQAASDFRKGGLTTASYATSSYSAHPFAHLVVECEQVAGHRIQSGLVPAIQKSRLRLLGRALDPGVENVYTWLRGGVLNGKADLDQRWLDRIVKHESMGTRHDNRALAARLADFL</sequence>
<dbReference type="InterPro" id="IPR029055">
    <property type="entry name" value="Ntn_hydrolases_N"/>
</dbReference>
<dbReference type="Proteomes" id="UP001648503">
    <property type="component" value="Unassembled WGS sequence"/>
</dbReference>
<dbReference type="PANTHER" id="PTHR11686">
    <property type="entry name" value="GAMMA GLUTAMYL TRANSPEPTIDASE"/>
    <property type="match status" value="1"/>
</dbReference>
<dbReference type="InterPro" id="IPR000101">
    <property type="entry name" value="GGT_peptidase"/>
</dbReference>
<keyword evidence="1" id="KW-0012">Acyltransferase</keyword>
<feature type="compositionally biased region" description="Polar residues" evidence="2">
    <location>
        <begin position="20"/>
        <end position="34"/>
    </location>
</feature>
<evidence type="ECO:0000256" key="2">
    <source>
        <dbReference type="SAM" id="MobiDB-lite"/>
    </source>
</evidence>
<dbReference type="Pfam" id="PF01019">
    <property type="entry name" value="G_glu_transpept"/>
    <property type="match status" value="1"/>
</dbReference>
<comment type="catalytic activity">
    <reaction evidence="1">
        <text>an S-substituted glutathione + H2O = an S-substituted L-cysteinylglycine + L-glutamate</text>
        <dbReference type="Rhea" id="RHEA:59468"/>
        <dbReference type="ChEBI" id="CHEBI:15377"/>
        <dbReference type="ChEBI" id="CHEBI:29985"/>
        <dbReference type="ChEBI" id="CHEBI:90779"/>
        <dbReference type="ChEBI" id="CHEBI:143103"/>
        <dbReference type="EC" id="3.4.19.13"/>
    </reaction>
</comment>
<comment type="pathway">
    <text evidence="1">Sulfur metabolism; glutathione metabolism.</text>
</comment>
<comment type="catalytic activity">
    <reaction evidence="1">
        <text>glutathione + H2O = L-cysteinylglycine + L-glutamate</text>
        <dbReference type="Rhea" id="RHEA:28807"/>
        <dbReference type="ChEBI" id="CHEBI:15377"/>
        <dbReference type="ChEBI" id="CHEBI:29985"/>
        <dbReference type="ChEBI" id="CHEBI:57925"/>
        <dbReference type="ChEBI" id="CHEBI:61694"/>
        <dbReference type="EC" id="3.4.19.13"/>
    </reaction>
</comment>
<keyword evidence="1" id="KW-0808">Transferase</keyword>
<proteinExistence type="predicted"/>
<dbReference type="InterPro" id="IPR043138">
    <property type="entry name" value="GGT_lsub"/>
</dbReference>
<evidence type="ECO:0000313" key="3">
    <source>
        <dbReference type="EMBL" id="KAH6586155.1"/>
    </source>
</evidence>
<feature type="region of interest" description="Disordered" evidence="2">
    <location>
        <begin position="1"/>
        <end position="34"/>
    </location>
</feature>
<dbReference type="EMBL" id="JAFCIX010000575">
    <property type="protein sequence ID" value="KAH6586155.1"/>
    <property type="molecule type" value="Genomic_DNA"/>
</dbReference>
<comment type="caution">
    <text evidence="3">The sequence shown here is derived from an EMBL/GenBank/DDBJ whole genome shotgun (WGS) entry which is preliminary data.</text>
</comment>
<dbReference type="Gene3D" id="1.10.246.130">
    <property type="match status" value="1"/>
</dbReference>
<name>A0ABQ8EVM3_9FUNG</name>
<evidence type="ECO:0000256" key="1">
    <source>
        <dbReference type="RuleBase" id="RU368068"/>
    </source>
</evidence>
<dbReference type="EC" id="3.4.19.13" evidence="1"/>
<comment type="function">
    <text evidence="1">Cleaves the gamma-glutamyl peptide bond of glutathione and glutathione conjugates.</text>
</comment>
<reference evidence="3 4" key="1">
    <citation type="submission" date="2021-02" db="EMBL/GenBank/DDBJ databases">
        <title>Variation within the Batrachochytrium salamandrivorans European outbreak.</title>
        <authorList>
            <person name="Kelly M."/>
            <person name="Pasmans F."/>
            <person name="Shea T.P."/>
            <person name="Munoz J.F."/>
            <person name="Carranza S."/>
            <person name="Cuomo C.A."/>
            <person name="Martel A."/>
        </authorList>
    </citation>
    <scope>NUCLEOTIDE SEQUENCE [LARGE SCALE GENOMIC DNA]</scope>
    <source>
        <strain evidence="3 4">AMFP18/2</strain>
    </source>
</reference>